<sequence>MNADDIFGILILFVSALGALFFIISTVKKEAMTFKFKSNSSDRKLKIRQQ</sequence>
<feature type="transmembrane region" description="Helical" evidence="1">
    <location>
        <begin position="6"/>
        <end position="27"/>
    </location>
</feature>
<reference evidence="2 3" key="1">
    <citation type="submission" date="2023-07" db="EMBL/GenBank/DDBJ databases">
        <title>Sorghum-associated microbial communities from plants grown in Nebraska, USA.</title>
        <authorList>
            <person name="Schachtman D."/>
        </authorList>
    </citation>
    <scope>NUCLEOTIDE SEQUENCE [LARGE SCALE GENOMIC DNA]</scope>
    <source>
        <strain evidence="2 3">3773</strain>
    </source>
</reference>
<keyword evidence="1" id="KW-0472">Membrane</keyword>
<keyword evidence="1" id="KW-1133">Transmembrane helix</keyword>
<proteinExistence type="predicted"/>
<evidence type="ECO:0000313" key="2">
    <source>
        <dbReference type="EMBL" id="MDR6967374.1"/>
    </source>
</evidence>
<protein>
    <submittedName>
        <fullName evidence="2">Uncharacterized protein</fullName>
    </submittedName>
</protein>
<name>A0ABU1TN35_9FLAO</name>
<keyword evidence="3" id="KW-1185">Reference proteome</keyword>
<dbReference type="RefSeq" id="WP_310025488.1">
    <property type="nucleotide sequence ID" value="NZ_JAVDVI010000005.1"/>
</dbReference>
<evidence type="ECO:0000256" key="1">
    <source>
        <dbReference type="SAM" id="Phobius"/>
    </source>
</evidence>
<comment type="caution">
    <text evidence="2">The sequence shown here is derived from an EMBL/GenBank/DDBJ whole genome shotgun (WGS) entry which is preliminary data.</text>
</comment>
<organism evidence="2 3">
    <name type="scientific">Flavobacterium arsenatis</name>
    <dbReference type="NCBI Taxonomy" id="1484332"/>
    <lineage>
        <taxon>Bacteria</taxon>
        <taxon>Pseudomonadati</taxon>
        <taxon>Bacteroidota</taxon>
        <taxon>Flavobacteriia</taxon>
        <taxon>Flavobacteriales</taxon>
        <taxon>Flavobacteriaceae</taxon>
        <taxon>Flavobacterium</taxon>
    </lineage>
</organism>
<dbReference type="EMBL" id="JAVDVI010000005">
    <property type="protein sequence ID" value="MDR6967374.1"/>
    <property type="molecule type" value="Genomic_DNA"/>
</dbReference>
<keyword evidence="1" id="KW-0812">Transmembrane</keyword>
<dbReference type="Proteomes" id="UP001255185">
    <property type="component" value="Unassembled WGS sequence"/>
</dbReference>
<evidence type="ECO:0000313" key="3">
    <source>
        <dbReference type="Proteomes" id="UP001255185"/>
    </source>
</evidence>
<gene>
    <name evidence="2" type="ORF">J2X31_001385</name>
</gene>
<accession>A0ABU1TN35</accession>